<dbReference type="EMBL" id="JAMQPL010000001">
    <property type="protein sequence ID" value="MCW7529520.1"/>
    <property type="molecule type" value="Genomic_DNA"/>
</dbReference>
<proteinExistence type="predicted"/>
<dbReference type="InterPro" id="IPR029058">
    <property type="entry name" value="AB_hydrolase_fold"/>
</dbReference>
<dbReference type="RefSeq" id="WP_265350955.1">
    <property type="nucleotide sequence ID" value="NZ_JAMQPL010000001.1"/>
</dbReference>
<name>A0AAW5VAS2_9LEPT</name>
<comment type="caution">
    <text evidence="1">The sequence shown here is derived from an EMBL/GenBank/DDBJ whole genome shotgun (WGS) entry which is preliminary data.</text>
</comment>
<dbReference type="SUPFAM" id="SSF53474">
    <property type="entry name" value="alpha/beta-Hydrolases"/>
    <property type="match status" value="1"/>
</dbReference>
<dbReference type="AlphaFoldDB" id="A0AAW5VAS2"/>
<organism evidence="1 2">
    <name type="scientific">Leptospira soteropolitanensis</name>
    <dbReference type="NCBI Taxonomy" id="2950025"/>
    <lineage>
        <taxon>Bacteria</taxon>
        <taxon>Pseudomonadati</taxon>
        <taxon>Spirochaetota</taxon>
        <taxon>Spirochaetia</taxon>
        <taxon>Leptospirales</taxon>
        <taxon>Leptospiraceae</taxon>
        <taxon>Leptospira</taxon>
    </lineage>
</organism>
<evidence type="ECO:0000313" key="1">
    <source>
        <dbReference type="EMBL" id="MCW7529520.1"/>
    </source>
</evidence>
<reference evidence="1" key="1">
    <citation type="submission" date="2022-06" db="EMBL/GenBank/DDBJ databases">
        <title>Leptospira isolates from biofilms formed at urban environments.</title>
        <authorList>
            <person name="Ribeiro P.S."/>
            <person name="Sousa T."/>
            <person name="Carvalho N."/>
            <person name="Aburjaile F."/>
            <person name="Neves F."/>
            <person name="Oliveira D."/>
            <person name="Blanco L."/>
            <person name="Lima J."/>
            <person name="Costa F."/>
            <person name="Brenig B."/>
            <person name="Soares S."/>
            <person name="Ramos R."/>
            <person name="Goes-Neto A."/>
            <person name="Matiuzzi M."/>
            <person name="Azevedo V."/>
            <person name="Ristow P."/>
        </authorList>
    </citation>
    <scope>NUCLEOTIDE SEQUENCE</scope>
    <source>
        <strain evidence="1">VSF20</strain>
    </source>
</reference>
<sequence>MTELRNYLIASDYPNLIKKVRALVKKNKRNFKKQEVKEWCAKRWRNIFINEAVKFPEAIEASNHKKFFGGKDERSDKQKIASRFLRDEGPNEWNLEMPEAEFGNLKNTTLLFCPGFLSGLFPVMAFQDAFPYLEREYGVRILQSDSHPMRSCEANMADLLNAIERGMGLDANENLIPEKDAIPPKDVFVIAYSKGMPDLLFLLSRRPDLKKRIRCIFNWAGAPGGSYLADSLYDSIKDINFNIKDEFDTLIKLISPIIQVPHKIRRLSEFNVNDLPPFVGPNLKLVKSS</sequence>
<evidence type="ECO:0000313" key="2">
    <source>
        <dbReference type="Proteomes" id="UP001208540"/>
    </source>
</evidence>
<protein>
    <recommendedName>
        <fullName evidence="3">Alpha/beta hydrolase</fullName>
    </recommendedName>
</protein>
<evidence type="ECO:0008006" key="3">
    <source>
        <dbReference type="Google" id="ProtNLM"/>
    </source>
</evidence>
<accession>A0AAW5VAS2</accession>
<dbReference type="Proteomes" id="UP001208540">
    <property type="component" value="Unassembled WGS sequence"/>
</dbReference>
<gene>
    <name evidence="1" type="ORF">ND862_04785</name>
</gene>